<dbReference type="InterPro" id="IPR058852">
    <property type="entry name" value="HTH_77"/>
</dbReference>
<dbReference type="RefSeq" id="WP_317771844.1">
    <property type="nucleotide sequence ID" value="NZ_JAWMAJ010000048.1"/>
</dbReference>
<keyword evidence="5" id="KW-1185">Reference proteome</keyword>
<dbReference type="SMART" id="SM01043">
    <property type="entry name" value="BTAD"/>
    <property type="match status" value="1"/>
</dbReference>
<sequence length="1098" mass="119646">MRFRLLGRLELETANGAVVPPGAVSRAIVGRLLLAHGAVVQRDTLVEELWEDRGTKNPVGALQVQMAKLRTAFAARGEEARLLFGHGGYRIVLGPEDEVDVPAFETAVREGRDHLAAAEYEKAESELRLGLSMWRGRALDGLEGRGFDAERTRLEDLRLGALEDAATAGLELGRAKELIPELQALLTLAPLRERARARLMLALYRCGRFAEALEVYDTGRRLLKSELGAAPSQELRSLHAAILRHDPSLQGHDLSLGAHDSFLQGHDLALRGHGPSLQGHDLSRQGHGPSLQRHGRSLQESVSLSVRPASPRTEVRSASPYTEVRPASGEGNLNGSLGPFVGRRKELNALCQVVDRERLVTVLGPGGVGKTRLALEVCALVQPSRGNVWWVDLAPADDANVLAVVASALGLSDTSVRPDQPPHDYVHRLTSFLAGRSAVLTLDNCEHLLDAVAPLVATLLARCPGLTVLTTSRAPLEIAAEVLYPLAPMPDEEAADLFGTRAAMIDPSFTPDEVALHDIRRLCRRLDGLPLAVELAAAHVRLLTVREIEARLDNRFTLLIKGERTAPARHRTLRAVLDWSYALLDTTEQRLLTELALYVGGCSLGLVEAVAPLPGADSAELLHVLGQLVDKSLLVPVATPDGNRLRMLETVREYALTRLREEGRAPEAEERLMTWAAGFVRDGSAGISSRDQREWAGRLTEEAANIRAASDLMTARSRSAEALLLEARLGYFWFISGREEEGIDRLQRSLQAYDATAGQRVGEPTEEDEWALFHTIAWLTWLHHVAGHRTEASSYVERHKAAWQHAKNPDLAVLGLCYEALHAMLNGHDDVEERFGIAEAAVVGTEFHWDRAVLQTNWSTYCLQRGDIEGARHHGLIAVAASRAADDDFARVFSLTLCGDADESDGLRARAREQWAEAARILSAVGARTRWAYVLLRLVCLDITEGESALAEQRLVDVSRLADELSADDLQAAVANLRGVLAVRGGRFVDAERIFLGVWCCPAAPPDRRAVAAVGLAVLAMFGPPSPTARDDVRAWIDRGRQTHAGLLEPLARHAVGLLLDRLDTYHRAHGPGENGPGGPDHACDWLSDAPSVLAAFS</sequence>
<dbReference type="SUPFAM" id="SSF48452">
    <property type="entry name" value="TPR-like"/>
    <property type="match status" value="1"/>
</dbReference>
<dbReference type="Pfam" id="PF25872">
    <property type="entry name" value="HTH_77"/>
    <property type="match status" value="1"/>
</dbReference>
<dbReference type="InterPro" id="IPR036388">
    <property type="entry name" value="WH-like_DNA-bd_sf"/>
</dbReference>
<dbReference type="Pfam" id="PF13191">
    <property type="entry name" value="AAA_16"/>
    <property type="match status" value="1"/>
</dbReference>
<dbReference type="InterPro" id="IPR011990">
    <property type="entry name" value="TPR-like_helical_dom_sf"/>
</dbReference>
<dbReference type="InterPro" id="IPR041664">
    <property type="entry name" value="AAA_16"/>
</dbReference>
<dbReference type="InterPro" id="IPR005158">
    <property type="entry name" value="BTAD"/>
</dbReference>
<feature type="domain" description="Bacterial transcriptional activator" evidence="3">
    <location>
        <begin position="99"/>
        <end position="243"/>
    </location>
</feature>
<feature type="region of interest" description="Disordered" evidence="2">
    <location>
        <begin position="273"/>
        <end position="330"/>
    </location>
</feature>
<dbReference type="Gene3D" id="3.40.50.300">
    <property type="entry name" value="P-loop containing nucleotide triphosphate hydrolases"/>
    <property type="match status" value="1"/>
</dbReference>
<comment type="caution">
    <text evidence="4">The sequence shown here is derived from an EMBL/GenBank/DDBJ whole genome shotgun (WGS) entry which is preliminary data.</text>
</comment>
<dbReference type="InterPro" id="IPR027417">
    <property type="entry name" value="P-loop_NTPase"/>
</dbReference>
<evidence type="ECO:0000256" key="2">
    <source>
        <dbReference type="SAM" id="MobiDB-lite"/>
    </source>
</evidence>
<dbReference type="Gene3D" id="1.25.40.10">
    <property type="entry name" value="Tetratricopeptide repeat domain"/>
    <property type="match status" value="1"/>
</dbReference>
<evidence type="ECO:0000256" key="1">
    <source>
        <dbReference type="ARBA" id="ARBA00023012"/>
    </source>
</evidence>
<keyword evidence="1" id="KW-0902">Two-component regulatory system</keyword>
<accession>A0ABU4FAG7</accession>
<proteinExistence type="predicted"/>
<organism evidence="4 5">
    <name type="scientific">Streptomyces prunicolor</name>
    <dbReference type="NCBI Taxonomy" id="67348"/>
    <lineage>
        <taxon>Bacteria</taxon>
        <taxon>Bacillati</taxon>
        <taxon>Actinomycetota</taxon>
        <taxon>Actinomycetes</taxon>
        <taxon>Kitasatosporales</taxon>
        <taxon>Streptomycetaceae</taxon>
        <taxon>Streptomyces</taxon>
    </lineage>
</organism>
<dbReference type="InterPro" id="IPR016032">
    <property type="entry name" value="Sig_transdc_resp-reg_C-effctor"/>
</dbReference>
<protein>
    <submittedName>
        <fullName evidence="4">BTAD domain-containing putative transcriptional regulator</fullName>
    </submittedName>
</protein>
<dbReference type="CDD" id="cd15831">
    <property type="entry name" value="BTAD"/>
    <property type="match status" value="1"/>
</dbReference>
<dbReference type="Gene3D" id="1.10.10.10">
    <property type="entry name" value="Winged helix-like DNA-binding domain superfamily/Winged helix DNA-binding domain"/>
    <property type="match status" value="1"/>
</dbReference>
<name>A0ABU4FAG7_9ACTN</name>
<dbReference type="Proteomes" id="UP001187346">
    <property type="component" value="Unassembled WGS sequence"/>
</dbReference>
<dbReference type="Pfam" id="PF03704">
    <property type="entry name" value="BTAD"/>
    <property type="match status" value="1"/>
</dbReference>
<gene>
    <name evidence="4" type="ORF">R5A26_16605</name>
</gene>
<reference evidence="4 5" key="1">
    <citation type="submission" date="2023-10" db="EMBL/GenBank/DDBJ databases">
        <title>Characterization of rhizosphere-enriched actinobacteria from wheat plants lab-grown on chernevaya soil.</title>
        <authorList>
            <person name="Tikhonova E.N."/>
            <person name="Konopkin A."/>
            <person name="Kravchenko I.K."/>
        </authorList>
    </citation>
    <scope>NUCLEOTIDE SEQUENCE [LARGE SCALE GENOMIC DNA]</scope>
    <source>
        <strain evidence="4 5">RR29</strain>
    </source>
</reference>
<dbReference type="PANTHER" id="PTHR47691">
    <property type="entry name" value="REGULATOR-RELATED"/>
    <property type="match status" value="1"/>
</dbReference>
<evidence type="ECO:0000313" key="5">
    <source>
        <dbReference type="Proteomes" id="UP001187346"/>
    </source>
</evidence>
<evidence type="ECO:0000313" key="4">
    <source>
        <dbReference type="EMBL" id="MDV7217574.1"/>
    </source>
</evidence>
<dbReference type="EMBL" id="JAWMAJ010000048">
    <property type="protein sequence ID" value="MDV7217574.1"/>
    <property type="molecule type" value="Genomic_DNA"/>
</dbReference>
<dbReference type="SUPFAM" id="SSF52540">
    <property type="entry name" value="P-loop containing nucleoside triphosphate hydrolases"/>
    <property type="match status" value="1"/>
</dbReference>
<dbReference type="SUPFAM" id="SSF46894">
    <property type="entry name" value="C-terminal effector domain of the bipartite response regulators"/>
    <property type="match status" value="1"/>
</dbReference>
<dbReference type="PANTHER" id="PTHR47691:SF3">
    <property type="entry name" value="HTH-TYPE TRANSCRIPTIONAL REGULATOR RV0890C-RELATED"/>
    <property type="match status" value="1"/>
</dbReference>
<evidence type="ECO:0000259" key="3">
    <source>
        <dbReference type="SMART" id="SM01043"/>
    </source>
</evidence>